<dbReference type="GO" id="GO:0005886">
    <property type="term" value="C:plasma membrane"/>
    <property type="evidence" value="ECO:0007669"/>
    <property type="project" value="TreeGrafter"/>
</dbReference>
<dbReference type="InterPro" id="IPR006750">
    <property type="entry name" value="YdcZ"/>
</dbReference>
<dbReference type="STRING" id="913024.SAMN05421741_1379"/>
<dbReference type="PANTHER" id="PTHR34821:SF2">
    <property type="entry name" value="INNER MEMBRANE PROTEIN YDCZ"/>
    <property type="match status" value="1"/>
</dbReference>
<dbReference type="Proteomes" id="UP000199036">
    <property type="component" value="Unassembled WGS sequence"/>
</dbReference>
<proteinExistence type="predicted"/>
<feature type="transmembrane region" description="Helical" evidence="1">
    <location>
        <begin position="125"/>
        <end position="144"/>
    </location>
</feature>
<evidence type="ECO:0000313" key="2">
    <source>
        <dbReference type="EMBL" id="SFO32500.1"/>
    </source>
</evidence>
<dbReference type="EMBL" id="FOVI01000037">
    <property type="protein sequence ID" value="SFO32500.1"/>
    <property type="molecule type" value="Genomic_DNA"/>
</dbReference>
<feature type="transmembrane region" description="Helical" evidence="1">
    <location>
        <begin position="37"/>
        <end position="56"/>
    </location>
</feature>
<sequence length="147" mass="15684">MDKTIWIIMAAAAGAGLPIQAALNSKLAKTGGSPLHAAMISFTVGVLALILFILFTSQNVSWKDLKNAPVYSWLGGILGAFYVSVIIYSFPRIGPGLAFGLIIAGQLGISMLLEHYQILGAKHHPISYGRIGGLTLIILGVYITKRF</sequence>
<feature type="transmembrane region" description="Helical" evidence="1">
    <location>
        <begin position="96"/>
        <end position="113"/>
    </location>
</feature>
<accession>A0A1I5G916</accession>
<dbReference type="Pfam" id="PF04657">
    <property type="entry name" value="DMT_YdcZ"/>
    <property type="match status" value="1"/>
</dbReference>
<organism evidence="2 3">
    <name type="scientific">Paenimyroides ummariense</name>
    <dbReference type="NCBI Taxonomy" id="913024"/>
    <lineage>
        <taxon>Bacteria</taxon>
        <taxon>Pseudomonadati</taxon>
        <taxon>Bacteroidota</taxon>
        <taxon>Flavobacteriia</taxon>
        <taxon>Flavobacteriales</taxon>
        <taxon>Flavobacteriaceae</taxon>
        <taxon>Paenimyroides</taxon>
    </lineage>
</organism>
<protein>
    <submittedName>
        <fullName evidence="2">Transporter family-2 protein</fullName>
    </submittedName>
</protein>
<feature type="transmembrane region" description="Helical" evidence="1">
    <location>
        <begin position="68"/>
        <end position="90"/>
    </location>
</feature>
<dbReference type="AlphaFoldDB" id="A0A1I5G916"/>
<keyword evidence="1" id="KW-1133">Transmembrane helix</keyword>
<keyword evidence="3" id="KW-1185">Reference proteome</keyword>
<dbReference type="PANTHER" id="PTHR34821">
    <property type="entry name" value="INNER MEMBRANE PROTEIN YDCZ"/>
    <property type="match status" value="1"/>
</dbReference>
<evidence type="ECO:0000256" key="1">
    <source>
        <dbReference type="SAM" id="Phobius"/>
    </source>
</evidence>
<keyword evidence="1" id="KW-0472">Membrane</keyword>
<name>A0A1I5G916_9FLAO</name>
<evidence type="ECO:0000313" key="3">
    <source>
        <dbReference type="Proteomes" id="UP000199036"/>
    </source>
</evidence>
<dbReference type="OrthoDB" id="9097160at2"/>
<keyword evidence="1" id="KW-0812">Transmembrane</keyword>
<reference evidence="3" key="1">
    <citation type="submission" date="2016-10" db="EMBL/GenBank/DDBJ databases">
        <authorList>
            <person name="Varghese N."/>
            <person name="Submissions S."/>
        </authorList>
    </citation>
    <scope>NUCLEOTIDE SEQUENCE [LARGE SCALE GENOMIC DNA]</scope>
    <source>
        <strain evidence="3">DS-12</strain>
    </source>
</reference>
<gene>
    <name evidence="2" type="ORF">SAMN05421741_1379</name>
</gene>
<dbReference type="RefSeq" id="WP_091526261.1">
    <property type="nucleotide sequence ID" value="NZ_FOVI01000037.1"/>
</dbReference>